<evidence type="ECO:0000256" key="3">
    <source>
        <dbReference type="HAMAP-Rule" id="MF_01063"/>
    </source>
</evidence>
<organism evidence="4 5">
    <name type="scientific">Vibrio coralliilyticus</name>
    <dbReference type="NCBI Taxonomy" id="190893"/>
    <lineage>
        <taxon>Bacteria</taxon>
        <taxon>Pseudomonadati</taxon>
        <taxon>Pseudomonadota</taxon>
        <taxon>Gammaproteobacteria</taxon>
        <taxon>Vibrionales</taxon>
        <taxon>Vibrionaceae</taxon>
        <taxon>Vibrio</taxon>
    </lineage>
</organism>
<dbReference type="RefSeq" id="WP_171352487.1">
    <property type="nucleotide sequence ID" value="NZ_VTXP01000004.1"/>
</dbReference>
<comment type="similarity">
    <text evidence="3">Belongs to the FrsA family.</text>
</comment>
<name>A0AAP7DDD1_9VIBR</name>
<protein>
    <recommendedName>
        <fullName evidence="3">Esterase FrsA</fullName>
        <ecNumber evidence="3">3.1.1.1</ecNumber>
    </recommendedName>
</protein>
<dbReference type="InterPro" id="IPR050261">
    <property type="entry name" value="FrsA_esterase"/>
</dbReference>
<evidence type="ECO:0000256" key="1">
    <source>
        <dbReference type="ARBA" id="ARBA00022487"/>
    </source>
</evidence>
<dbReference type="EMBL" id="VTXP01000004">
    <property type="protein sequence ID" value="NOJ23006.1"/>
    <property type="molecule type" value="Genomic_DNA"/>
</dbReference>
<dbReference type="InterPro" id="IPR043423">
    <property type="entry name" value="FrsA"/>
</dbReference>
<dbReference type="Proteomes" id="UP000576645">
    <property type="component" value="Unassembled WGS sequence"/>
</dbReference>
<dbReference type="AlphaFoldDB" id="A0AAP7DDD1"/>
<dbReference type="InterPro" id="IPR029058">
    <property type="entry name" value="AB_hydrolase_fold"/>
</dbReference>
<dbReference type="HAMAP" id="MF_01063">
    <property type="entry name" value="FrsA"/>
    <property type="match status" value="1"/>
</dbReference>
<gene>
    <name evidence="3 4" type="primary">frsA</name>
    <name evidence="4" type="ORF">F0238_09725</name>
</gene>
<accession>A0AAP7DDD1</accession>
<dbReference type="EC" id="3.1.1.1" evidence="3"/>
<keyword evidence="1 3" id="KW-0719">Serine esterase</keyword>
<evidence type="ECO:0000313" key="4">
    <source>
        <dbReference type="EMBL" id="NOJ23006.1"/>
    </source>
</evidence>
<dbReference type="GO" id="GO:0106435">
    <property type="term" value="F:carboxylesterase activity"/>
    <property type="evidence" value="ECO:0007669"/>
    <property type="project" value="UniProtKB-EC"/>
</dbReference>
<dbReference type="Pfam" id="PF06500">
    <property type="entry name" value="FrsA-like"/>
    <property type="match status" value="1"/>
</dbReference>
<comment type="caution">
    <text evidence="4">The sequence shown here is derived from an EMBL/GenBank/DDBJ whole genome shotgun (WGS) entry which is preliminary data.</text>
</comment>
<dbReference type="SUPFAM" id="SSF53474">
    <property type="entry name" value="alpha/beta-Hydrolases"/>
    <property type="match status" value="1"/>
</dbReference>
<dbReference type="PANTHER" id="PTHR22946">
    <property type="entry name" value="DIENELACTONE HYDROLASE DOMAIN-CONTAINING PROTEIN-RELATED"/>
    <property type="match status" value="1"/>
</dbReference>
<proteinExistence type="inferred from homology"/>
<evidence type="ECO:0000256" key="2">
    <source>
        <dbReference type="ARBA" id="ARBA00022801"/>
    </source>
</evidence>
<comment type="catalytic activity">
    <reaction evidence="3">
        <text>a carboxylic ester + H2O = an alcohol + a carboxylate + H(+)</text>
        <dbReference type="Rhea" id="RHEA:21164"/>
        <dbReference type="ChEBI" id="CHEBI:15377"/>
        <dbReference type="ChEBI" id="CHEBI:15378"/>
        <dbReference type="ChEBI" id="CHEBI:29067"/>
        <dbReference type="ChEBI" id="CHEBI:30879"/>
        <dbReference type="ChEBI" id="CHEBI:33308"/>
        <dbReference type="EC" id="3.1.1.1"/>
    </reaction>
</comment>
<keyword evidence="2 3" id="KW-0378">Hydrolase</keyword>
<dbReference type="NCBIfam" id="NF003460">
    <property type="entry name" value="PRK05077.1"/>
    <property type="match status" value="1"/>
</dbReference>
<dbReference type="Gene3D" id="3.40.50.1820">
    <property type="entry name" value="alpha/beta hydrolase"/>
    <property type="match status" value="1"/>
</dbReference>
<reference evidence="4 5" key="1">
    <citation type="submission" date="2019-09" db="EMBL/GenBank/DDBJ databases">
        <title>Draft genome sequencing and comparative genomics of hatchery-associated Vibrios.</title>
        <authorList>
            <person name="Kehlet-Delgado H."/>
            <person name="Mueller R.S."/>
        </authorList>
    </citation>
    <scope>NUCLEOTIDE SEQUENCE [LARGE SCALE GENOMIC DNA]</scope>
    <source>
        <strain evidence="4 5">09-121-3</strain>
    </source>
</reference>
<dbReference type="InterPro" id="IPR010520">
    <property type="entry name" value="FrsA-like"/>
</dbReference>
<dbReference type="PANTHER" id="PTHR22946:SF4">
    <property type="entry name" value="ESTERASE FRSA"/>
    <property type="match status" value="1"/>
</dbReference>
<evidence type="ECO:0000313" key="5">
    <source>
        <dbReference type="Proteomes" id="UP000576645"/>
    </source>
</evidence>
<sequence>MSEEVSKNLSETLFTNHKQAKETSALTQYMPSSQSMLDEKREQDGFKWYRNLRRMQWAWQGLDPIEVEAVLAKIASSKHSRTHDEWLDTVMGYHSGNWTYEWTKLGMLHHKRSNELKGEEAADELFNASLCFSIAGYPHLKSDNLATQAQVLASNAYSEASKKTKYIVKQIEIPYQNKRIIAHLHLTKTDKPQPVVMVSAGLDSLQTDMWKLFRDHLAKKDIAMLTVDMPSVGHSSHWTLTEDTSCLHQAVLNELFNIPWVDHHRVGLIGFRFGGNALVRLSFMEPDKIKACVSLGAPIHDVLSSPEKLKKMPKMYLDVLASRLGKNAVDVNSLAGQLMAWSLKVQGILSNRKTKVPILAMSLESDPVSPYSDNQLVALFSDYGKAKKISAKTITQGYEQSLDLAIKWLEDELIR</sequence>
<comment type="function">
    <text evidence="3">Catalyzes the hydrolysis of esters.</text>
</comment>